<feature type="region of interest" description="Disordered" evidence="2">
    <location>
        <begin position="1"/>
        <end position="40"/>
    </location>
</feature>
<evidence type="ECO:0000256" key="1">
    <source>
        <dbReference type="PROSITE-ProRule" id="PRU00175"/>
    </source>
</evidence>
<keyword evidence="5" id="KW-1185">Reference proteome</keyword>
<protein>
    <recommendedName>
        <fullName evidence="3">RING-type domain-containing protein</fullName>
    </recommendedName>
</protein>
<dbReference type="Gene3D" id="3.30.40.10">
    <property type="entry name" value="Zinc/RING finger domain, C3HC4 (zinc finger)"/>
    <property type="match status" value="1"/>
</dbReference>
<accession>D8T1W5</accession>
<proteinExistence type="predicted"/>
<evidence type="ECO:0000313" key="5">
    <source>
        <dbReference type="Proteomes" id="UP000001514"/>
    </source>
</evidence>
<dbReference type="PANTHER" id="PTHR14879:SF5">
    <property type="entry name" value="RING-TYPE DOMAIN-CONTAINING PROTEIN"/>
    <property type="match status" value="1"/>
</dbReference>
<dbReference type="Proteomes" id="UP000001514">
    <property type="component" value="Unassembled WGS sequence"/>
</dbReference>
<evidence type="ECO:0000313" key="4">
    <source>
        <dbReference type="EMBL" id="EFJ09464.1"/>
    </source>
</evidence>
<feature type="domain" description="RING-type" evidence="3">
    <location>
        <begin position="424"/>
        <end position="472"/>
    </location>
</feature>
<reference evidence="4 5" key="1">
    <citation type="journal article" date="2011" name="Science">
        <title>The Selaginella genome identifies genetic changes associated with the evolution of vascular plants.</title>
        <authorList>
            <person name="Banks J.A."/>
            <person name="Nishiyama T."/>
            <person name="Hasebe M."/>
            <person name="Bowman J.L."/>
            <person name="Gribskov M."/>
            <person name="dePamphilis C."/>
            <person name="Albert V.A."/>
            <person name="Aono N."/>
            <person name="Aoyama T."/>
            <person name="Ambrose B.A."/>
            <person name="Ashton N.W."/>
            <person name="Axtell M.J."/>
            <person name="Barker E."/>
            <person name="Barker M.S."/>
            <person name="Bennetzen J.L."/>
            <person name="Bonawitz N.D."/>
            <person name="Chapple C."/>
            <person name="Cheng C."/>
            <person name="Correa L.G."/>
            <person name="Dacre M."/>
            <person name="DeBarry J."/>
            <person name="Dreyer I."/>
            <person name="Elias M."/>
            <person name="Engstrom E.M."/>
            <person name="Estelle M."/>
            <person name="Feng L."/>
            <person name="Finet C."/>
            <person name="Floyd S.K."/>
            <person name="Frommer W.B."/>
            <person name="Fujita T."/>
            <person name="Gramzow L."/>
            <person name="Gutensohn M."/>
            <person name="Harholt J."/>
            <person name="Hattori M."/>
            <person name="Heyl A."/>
            <person name="Hirai T."/>
            <person name="Hiwatashi Y."/>
            <person name="Ishikawa M."/>
            <person name="Iwata M."/>
            <person name="Karol K.G."/>
            <person name="Koehler B."/>
            <person name="Kolukisaoglu U."/>
            <person name="Kubo M."/>
            <person name="Kurata T."/>
            <person name="Lalonde S."/>
            <person name="Li K."/>
            <person name="Li Y."/>
            <person name="Litt A."/>
            <person name="Lyons E."/>
            <person name="Manning G."/>
            <person name="Maruyama T."/>
            <person name="Michael T.P."/>
            <person name="Mikami K."/>
            <person name="Miyazaki S."/>
            <person name="Morinaga S."/>
            <person name="Murata T."/>
            <person name="Mueller-Roeber B."/>
            <person name="Nelson D.R."/>
            <person name="Obara M."/>
            <person name="Oguri Y."/>
            <person name="Olmstead R.G."/>
            <person name="Onodera N."/>
            <person name="Petersen B.L."/>
            <person name="Pils B."/>
            <person name="Prigge M."/>
            <person name="Rensing S.A."/>
            <person name="Riano-Pachon D.M."/>
            <person name="Roberts A.W."/>
            <person name="Sato Y."/>
            <person name="Scheller H.V."/>
            <person name="Schulz B."/>
            <person name="Schulz C."/>
            <person name="Shakirov E.V."/>
            <person name="Shibagaki N."/>
            <person name="Shinohara N."/>
            <person name="Shippen D.E."/>
            <person name="Soerensen I."/>
            <person name="Sotooka R."/>
            <person name="Sugimoto N."/>
            <person name="Sugita M."/>
            <person name="Sumikawa N."/>
            <person name="Tanurdzic M."/>
            <person name="Theissen G."/>
            <person name="Ulvskov P."/>
            <person name="Wakazuki S."/>
            <person name="Weng J.K."/>
            <person name="Willats W.W."/>
            <person name="Wipf D."/>
            <person name="Wolf P.G."/>
            <person name="Yang L."/>
            <person name="Zimmer A.D."/>
            <person name="Zhu Q."/>
            <person name="Mitros T."/>
            <person name="Hellsten U."/>
            <person name="Loque D."/>
            <person name="Otillar R."/>
            <person name="Salamov A."/>
            <person name="Schmutz J."/>
            <person name="Shapiro H."/>
            <person name="Lindquist E."/>
            <person name="Lucas S."/>
            <person name="Rokhsar D."/>
            <person name="Grigoriev I.V."/>
        </authorList>
    </citation>
    <scope>NUCLEOTIDE SEQUENCE [LARGE SCALE GENOMIC DNA]</scope>
</reference>
<dbReference type="AlphaFoldDB" id="D8T1W5"/>
<name>D8T1W5_SELML</name>
<dbReference type="InterPro" id="IPR001841">
    <property type="entry name" value="Znf_RING"/>
</dbReference>
<dbReference type="EMBL" id="GL377663">
    <property type="protein sequence ID" value="EFJ09464.1"/>
    <property type="molecule type" value="Genomic_DNA"/>
</dbReference>
<keyword evidence="1" id="KW-0863">Zinc-finger</keyword>
<dbReference type="KEGG" id="smo:SELMODRAFT_428145"/>
<dbReference type="PANTHER" id="PTHR14879">
    <property type="entry name" value="CASPASE REGULATOR, RING FINGER DOMAIN-CONTAINING"/>
    <property type="match status" value="1"/>
</dbReference>
<feature type="compositionally biased region" description="Basic and acidic residues" evidence="2">
    <location>
        <begin position="344"/>
        <end position="361"/>
    </location>
</feature>
<dbReference type="GO" id="GO:0008270">
    <property type="term" value="F:zinc ion binding"/>
    <property type="evidence" value="ECO:0007669"/>
    <property type="project" value="UniProtKB-KW"/>
</dbReference>
<dbReference type="InterPro" id="IPR051728">
    <property type="entry name" value="RING-FYVE_E3_ubiquitin-ligase"/>
</dbReference>
<feature type="compositionally biased region" description="Basic and acidic residues" evidence="2">
    <location>
        <begin position="1"/>
        <end position="12"/>
    </location>
</feature>
<evidence type="ECO:0000259" key="3">
    <source>
        <dbReference type="PROSITE" id="PS50089"/>
    </source>
</evidence>
<dbReference type="SUPFAM" id="SSF57850">
    <property type="entry name" value="RING/U-box"/>
    <property type="match status" value="1"/>
</dbReference>
<dbReference type="InParanoid" id="D8T1W5"/>
<keyword evidence="1" id="KW-0479">Metal-binding</keyword>
<dbReference type="PROSITE" id="PS50089">
    <property type="entry name" value="ZF_RING_2"/>
    <property type="match status" value="1"/>
</dbReference>
<dbReference type="InterPro" id="IPR013083">
    <property type="entry name" value="Znf_RING/FYVE/PHD"/>
</dbReference>
<sequence>MEDDSKRKRDDLSGDEGASEEDDDLDSDDEEMAGRAAYEKLLPEARDQVGDAKPSLKDMEIKICCVCRARVTGWVGLMAHAKAFKKKYVAQHRGYHKALVEVIDPKPQDRGKKVELAEARVSSRVLLEDHKKVVWPPVVLVDCSSVEQARSLIEESVIDQIERVCEGFLVVCKKIPLALTLLRCLMEPCKVLQPEDMARIDPERKLVDWCAMSLDEAASYMKDLNMDEEKLADNVKAQKLQSWKLEVAQGKTTLLNSNLASMLKLREDKLTELRQRHQPADNSEALKLDIQRKMQLFEEQLNHKEKQTAHQMVLRRAKMVRQRNEALKQKQHLERLLRKQAKQTSEKMEQLKGKQQRDEEEQRKCLEKIESDFRGEELMLITQHESELKQLQEAVEKETKMALDELLEKQKRAKQEQQNSPKECIVCTRQFSSELRRAVLVPCGHYTMCIECCSGIWNLRKPKCPAKCPVCRMVIELKPEVTYEKSLARQLSELTQVKQEQENSSETTFGT</sequence>
<dbReference type="Gramene" id="EFJ09464">
    <property type="protein sequence ID" value="EFJ09464"/>
    <property type="gene ID" value="SELMODRAFT_428145"/>
</dbReference>
<dbReference type="HOGENOM" id="CLU_564293_0_0_1"/>
<gene>
    <name evidence="4" type="ORF">SELMODRAFT_428145</name>
</gene>
<feature type="region of interest" description="Disordered" evidence="2">
    <location>
        <begin position="340"/>
        <end position="361"/>
    </location>
</feature>
<evidence type="ECO:0000256" key="2">
    <source>
        <dbReference type="SAM" id="MobiDB-lite"/>
    </source>
</evidence>
<organism evidence="5">
    <name type="scientific">Selaginella moellendorffii</name>
    <name type="common">Spikemoss</name>
    <dbReference type="NCBI Taxonomy" id="88036"/>
    <lineage>
        <taxon>Eukaryota</taxon>
        <taxon>Viridiplantae</taxon>
        <taxon>Streptophyta</taxon>
        <taxon>Embryophyta</taxon>
        <taxon>Tracheophyta</taxon>
        <taxon>Lycopodiopsida</taxon>
        <taxon>Selaginellales</taxon>
        <taxon>Selaginellaceae</taxon>
        <taxon>Selaginella</taxon>
    </lineage>
</organism>
<keyword evidence="1" id="KW-0862">Zinc</keyword>
<feature type="compositionally biased region" description="Acidic residues" evidence="2">
    <location>
        <begin position="13"/>
        <end position="31"/>
    </location>
</feature>